<sequence length="103" mass="11825">MARFRGGVSRGVGSVERMRGGRYRYLPEVICVITSNAVRGHARRPHNTEMLHDPHTRRSRVSPMANNQPIPWLINDQDNIPRTLPLDDCEPAMWPTPTLRQEN</sequence>
<proteinExistence type="predicted"/>
<organism evidence="2 3">
    <name type="scientific">Cannabis sativa</name>
    <name type="common">Hemp</name>
    <name type="synonym">Marijuana</name>
    <dbReference type="NCBI Taxonomy" id="3483"/>
    <lineage>
        <taxon>Eukaryota</taxon>
        <taxon>Viridiplantae</taxon>
        <taxon>Streptophyta</taxon>
        <taxon>Embryophyta</taxon>
        <taxon>Tracheophyta</taxon>
        <taxon>Spermatophyta</taxon>
        <taxon>Magnoliopsida</taxon>
        <taxon>eudicotyledons</taxon>
        <taxon>Gunneridae</taxon>
        <taxon>Pentapetalae</taxon>
        <taxon>rosids</taxon>
        <taxon>fabids</taxon>
        <taxon>Rosales</taxon>
        <taxon>Cannabaceae</taxon>
        <taxon>Cannabis</taxon>
    </lineage>
</organism>
<dbReference type="Proteomes" id="UP000596661">
    <property type="component" value="Chromosome 9"/>
</dbReference>
<evidence type="ECO:0000313" key="3">
    <source>
        <dbReference type="Proteomes" id="UP000596661"/>
    </source>
</evidence>
<evidence type="ECO:0000313" key="2">
    <source>
        <dbReference type="EnsemblPlants" id="cds.evm.model.09.1199"/>
    </source>
</evidence>
<reference evidence="2" key="1">
    <citation type="submission" date="2018-11" db="EMBL/GenBank/DDBJ databases">
        <authorList>
            <person name="Grassa J C."/>
        </authorList>
    </citation>
    <scope>NUCLEOTIDE SEQUENCE [LARGE SCALE GENOMIC DNA]</scope>
</reference>
<keyword evidence="3" id="KW-1185">Reference proteome</keyword>
<evidence type="ECO:0000256" key="1">
    <source>
        <dbReference type="SAM" id="MobiDB-lite"/>
    </source>
</evidence>
<dbReference type="Gramene" id="evm.model.09.1199">
    <property type="protein sequence ID" value="cds.evm.model.09.1199"/>
    <property type="gene ID" value="evm.TU.09.1199"/>
</dbReference>
<dbReference type="EnsemblPlants" id="evm.model.09.1199">
    <property type="protein sequence ID" value="cds.evm.model.09.1199"/>
    <property type="gene ID" value="evm.TU.09.1199"/>
</dbReference>
<reference evidence="2" key="2">
    <citation type="submission" date="2021-03" db="UniProtKB">
        <authorList>
            <consortium name="EnsemblPlants"/>
        </authorList>
    </citation>
    <scope>IDENTIFICATION</scope>
</reference>
<accession>A0A803QDP0</accession>
<dbReference type="EMBL" id="UZAU01000756">
    <property type="status" value="NOT_ANNOTATED_CDS"/>
    <property type="molecule type" value="Genomic_DNA"/>
</dbReference>
<feature type="compositionally biased region" description="Basic and acidic residues" evidence="1">
    <location>
        <begin position="46"/>
        <end position="56"/>
    </location>
</feature>
<protein>
    <submittedName>
        <fullName evidence="2">Uncharacterized protein</fullName>
    </submittedName>
</protein>
<feature type="region of interest" description="Disordered" evidence="1">
    <location>
        <begin position="42"/>
        <end position="103"/>
    </location>
</feature>
<dbReference type="AlphaFoldDB" id="A0A803QDP0"/>
<name>A0A803QDP0_CANSA</name>